<feature type="region of interest" description="Disordered" evidence="3">
    <location>
        <begin position="123"/>
        <end position="172"/>
    </location>
</feature>
<evidence type="ECO:0000256" key="1">
    <source>
        <dbReference type="ARBA" id="ARBA00010574"/>
    </source>
</evidence>
<comment type="function">
    <text evidence="2">Functions as a ribosomal silencing factor. Interacts with ribosomal protein uL14 (rplN), blocking formation of intersubunit bridge B8. Prevents association of the 30S and 50S ribosomal subunits and the formation of functional ribosomes, thus repressing translation.</text>
</comment>
<sequence>MNTKELVCLAARLADDKKAENIKVIDLCGLSSLCDYILIATATSKPHLDAVEEEISKKLKEQGYYKSNRDGGDSNLWRVSDYGGFLAHVMTQEARDFYALDKIFSFGKEIDFKKPVKKTVKKAAAKKTAAKKTTTKKTAVKKTATKKTSTKKATVKKTAAKKTTVKKTTKKK</sequence>
<dbReference type="GO" id="GO:0090071">
    <property type="term" value="P:negative regulation of ribosome biogenesis"/>
    <property type="evidence" value="ECO:0007669"/>
    <property type="project" value="UniProtKB-UniRule"/>
</dbReference>
<dbReference type="GO" id="GO:0017148">
    <property type="term" value="P:negative regulation of translation"/>
    <property type="evidence" value="ECO:0007669"/>
    <property type="project" value="UniProtKB-UniRule"/>
</dbReference>
<organism evidence="4 5">
    <name type="scientific">Candidatus Avelusimicrobium gallicola</name>
    <dbReference type="NCBI Taxonomy" id="2562704"/>
    <lineage>
        <taxon>Bacteria</taxon>
        <taxon>Pseudomonadati</taxon>
        <taxon>Elusimicrobiota</taxon>
        <taxon>Elusimicrobia</taxon>
        <taxon>Elusimicrobiales</taxon>
        <taxon>Elusimicrobiaceae</taxon>
        <taxon>Candidatus Avelusimicrobium</taxon>
    </lineage>
</organism>
<dbReference type="GO" id="GO:0042256">
    <property type="term" value="P:cytosolic ribosome assembly"/>
    <property type="evidence" value="ECO:0007669"/>
    <property type="project" value="UniProtKB-UniRule"/>
</dbReference>
<name>A0A928DR63_9BACT</name>
<comment type="subcellular location">
    <subcellularLocation>
        <location evidence="2">Cytoplasm</location>
    </subcellularLocation>
</comment>
<dbReference type="PANTHER" id="PTHR21043:SF0">
    <property type="entry name" value="MITOCHONDRIAL ASSEMBLY OF RIBOSOMAL LARGE SUBUNIT PROTEIN 1"/>
    <property type="match status" value="1"/>
</dbReference>
<dbReference type="AlphaFoldDB" id="A0A928DR63"/>
<keyword evidence="2" id="KW-0678">Repressor</keyword>
<dbReference type="InterPro" id="IPR004394">
    <property type="entry name" value="Iojap/RsfS/C7orf30"/>
</dbReference>
<dbReference type="Pfam" id="PF02410">
    <property type="entry name" value="RsfS"/>
    <property type="match status" value="1"/>
</dbReference>
<reference evidence="4" key="1">
    <citation type="submission" date="2019-04" db="EMBL/GenBank/DDBJ databases">
        <title>Evolution of Biomass-Degrading Anaerobic Consortia Revealed by Metagenomics.</title>
        <authorList>
            <person name="Peng X."/>
        </authorList>
    </citation>
    <scope>NUCLEOTIDE SEQUENCE</scope>
    <source>
        <strain evidence="4">SIG66</strain>
    </source>
</reference>
<dbReference type="GO" id="GO:0043023">
    <property type="term" value="F:ribosomal large subunit binding"/>
    <property type="evidence" value="ECO:0007669"/>
    <property type="project" value="TreeGrafter"/>
</dbReference>
<comment type="subunit">
    <text evidence="2">Interacts with ribosomal protein uL14 (rplN).</text>
</comment>
<proteinExistence type="inferred from homology"/>
<dbReference type="GO" id="GO:0005737">
    <property type="term" value="C:cytoplasm"/>
    <property type="evidence" value="ECO:0007669"/>
    <property type="project" value="UniProtKB-SubCell"/>
</dbReference>
<dbReference type="PANTHER" id="PTHR21043">
    <property type="entry name" value="IOJAP SUPERFAMILY ORTHOLOG"/>
    <property type="match status" value="1"/>
</dbReference>
<evidence type="ECO:0000256" key="2">
    <source>
        <dbReference type="HAMAP-Rule" id="MF_01477"/>
    </source>
</evidence>
<dbReference type="EMBL" id="SUVG01000005">
    <property type="protein sequence ID" value="MBE6421460.1"/>
    <property type="molecule type" value="Genomic_DNA"/>
</dbReference>
<protein>
    <recommendedName>
        <fullName evidence="2">Ribosomal silencing factor RsfS</fullName>
    </recommendedName>
</protein>
<evidence type="ECO:0000313" key="5">
    <source>
        <dbReference type="Proteomes" id="UP000725649"/>
    </source>
</evidence>
<dbReference type="Proteomes" id="UP000725649">
    <property type="component" value="Unassembled WGS sequence"/>
</dbReference>
<dbReference type="InterPro" id="IPR043519">
    <property type="entry name" value="NT_sf"/>
</dbReference>
<keyword evidence="2" id="KW-0810">Translation regulation</keyword>
<dbReference type="HAMAP" id="MF_01477">
    <property type="entry name" value="Iojap_RsfS"/>
    <property type="match status" value="1"/>
</dbReference>
<comment type="similarity">
    <text evidence="1 2">Belongs to the Iojap/RsfS family.</text>
</comment>
<evidence type="ECO:0000313" key="4">
    <source>
        <dbReference type="EMBL" id="MBE6421460.1"/>
    </source>
</evidence>
<dbReference type="Gene3D" id="3.30.460.10">
    <property type="entry name" value="Beta Polymerase, domain 2"/>
    <property type="match status" value="1"/>
</dbReference>
<evidence type="ECO:0000256" key="3">
    <source>
        <dbReference type="SAM" id="MobiDB-lite"/>
    </source>
</evidence>
<gene>
    <name evidence="2 4" type="primary">rsfS</name>
    <name evidence="4" type="ORF">E7027_04950</name>
</gene>
<keyword evidence="2" id="KW-0963">Cytoplasm</keyword>
<comment type="caution">
    <text evidence="4">The sequence shown here is derived from an EMBL/GenBank/DDBJ whole genome shotgun (WGS) entry which is preliminary data.</text>
</comment>
<accession>A0A928DR63</accession>
<dbReference type="NCBIfam" id="TIGR00090">
    <property type="entry name" value="rsfS_iojap_ybeB"/>
    <property type="match status" value="1"/>
</dbReference>
<dbReference type="SUPFAM" id="SSF81301">
    <property type="entry name" value="Nucleotidyltransferase"/>
    <property type="match status" value="1"/>
</dbReference>